<dbReference type="Pfam" id="PF03009">
    <property type="entry name" value="GDPD"/>
    <property type="match status" value="1"/>
</dbReference>
<dbReference type="GO" id="GO:0006629">
    <property type="term" value="P:lipid metabolic process"/>
    <property type="evidence" value="ECO:0007669"/>
    <property type="project" value="InterPro"/>
</dbReference>
<dbReference type="OrthoDB" id="8418918at2"/>
<proteinExistence type="predicted"/>
<dbReference type="RefSeq" id="WP_132314256.1">
    <property type="nucleotide sequence ID" value="NZ_SMAR01000062.1"/>
</dbReference>
<dbReference type="Proteomes" id="UP000295097">
    <property type="component" value="Unassembled WGS sequence"/>
</dbReference>
<reference evidence="2 3" key="1">
    <citation type="submission" date="2019-03" db="EMBL/GenBank/DDBJ databases">
        <title>Freshwater and sediment microbial communities from various areas in North America, analyzing microbe dynamics in response to fracking.</title>
        <authorList>
            <person name="Lamendella R."/>
        </authorList>
    </citation>
    <scope>NUCLEOTIDE SEQUENCE [LARGE SCALE GENOMIC DNA]</scope>
    <source>
        <strain evidence="2 3">175.2</strain>
    </source>
</reference>
<comment type="caution">
    <text evidence="2">The sequence shown here is derived from an EMBL/GenBank/DDBJ whole genome shotgun (WGS) entry which is preliminary data.</text>
</comment>
<dbReference type="GO" id="GO:0008081">
    <property type="term" value="F:phosphoric diester hydrolase activity"/>
    <property type="evidence" value="ECO:0007669"/>
    <property type="project" value="InterPro"/>
</dbReference>
<dbReference type="Gene3D" id="3.20.20.190">
    <property type="entry name" value="Phosphatidylinositol (PI) phosphodiesterase"/>
    <property type="match status" value="1"/>
</dbReference>
<dbReference type="EMBL" id="SMAR01000062">
    <property type="protein sequence ID" value="TCT28459.1"/>
    <property type="molecule type" value="Genomic_DNA"/>
</dbReference>
<dbReference type="PROSITE" id="PS51704">
    <property type="entry name" value="GP_PDE"/>
    <property type="match status" value="1"/>
</dbReference>
<dbReference type="InterPro" id="IPR017946">
    <property type="entry name" value="PLC-like_Pdiesterase_TIM-brl"/>
</dbReference>
<sequence>MTPPIAIQANGHETMLKWHRGRVRPGDTPFTAQRIAEGLAAAASIEIDLQITADGDLAVLHDPLLEQSTTGHGAVLKTTSAQIAKCRLLDRNHEDSGENVMLLADLAALVANGATKDGAVLQLDFKDPLTNFHNDTVEIFAKAVRPVADHMILSGGDAGAVQTLAGAVPGLPVGYDPCLDDAMGQAIASGDYASFVDNALDKAQWASMFYLHYQLVLAADTAGFDIIGAFHAAGRTVDVWTIRTVDETARPIIERLLALKADQITTDDAEALFATFG</sequence>
<dbReference type="PANTHER" id="PTHR46211:SF14">
    <property type="entry name" value="GLYCEROPHOSPHODIESTER PHOSPHODIESTERASE"/>
    <property type="match status" value="1"/>
</dbReference>
<protein>
    <submittedName>
        <fullName evidence="2">Glycerophosphoryl diester phosphodiesterase</fullName>
    </submittedName>
</protein>
<gene>
    <name evidence="2" type="ORF">EDC90_10629</name>
</gene>
<evidence type="ECO:0000313" key="2">
    <source>
        <dbReference type="EMBL" id="TCT28459.1"/>
    </source>
</evidence>
<evidence type="ECO:0000259" key="1">
    <source>
        <dbReference type="PROSITE" id="PS51704"/>
    </source>
</evidence>
<feature type="domain" description="GP-PDE" evidence="1">
    <location>
        <begin position="14"/>
        <end position="276"/>
    </location>
</feature>
<dbReference type="PANTHER" id="PTHR46211">
    <property type="entry name" value="GLYCEROPHOSPHORYL DIESTER PHOSPHODIESTERASE"/>
    <property type="match status" value="1"/>
</dbReference>
<dbReference type="InterPro" id="IPR030395">
    <property type="entry name" value="GP_PDE_dom"/>
</dbReference>
<keyword evidence="3" id="KW-1185">Reference proteome</keyword>
<accession>A0A4R3NEL3</accession>
<evidence type="ECO:0000313" key="3">
    <source>
        <dbReference type="Proteomes" id="UP000295097"/>
    </source>
</evidence>
<organism evidence="2 3">
    <name type="scientific">Martelella mediterranea</name>
    <dbReference type="NCBI Taxonomy" id="293089"/>
    <lineage>
        <taxon>Bacteria</taxon>
        <taxon>Pseudomonadati</taxon>
        <taxon>Pseudomonadota</taxon>
        <taxon>Alphaproteobacteria</taxon>
        <taxon>Hyphomicrobiales</taxon>
        <taxon>Aurantimonadaceae</taxon>
        <taxon>Martelella</taxon>
    </lineage>
</organism>
<dbReference type="SUPFAM" id="SSF51695">
    <property type="entry name" value="PLC-like phosphodiesterases"/>
    <property type="match status" value="1"/>
</dbReference>
<dbReference type="CDD" id="cd08556">
    <property type="entry name" value="GDPD"/>
    <property type="match status" value="1"/>
</dbReference>
<name>A0A4R3NEL3_9HYPH</name>
<dbReference type="AlphaFoldDB" id="A0A4R3NEL3"/>